<keyword evidence="6" id="KW-0067">ATP-binding</keyword>
<organism evidence="12 13">
    <name type="scientific">Babesia duncani</name>
    <dbReference type="NCBI Taxonomy" id="323732"/>
    <lineage>
        <taxon>Eukaryota</taxon>
        <taxon>Sar</taxon>
        <taxon>Alveolata</taxon>
        <taxon>Apicomplexa</taxon>
        <taxon>Aconoidasida</taxon>
        <taxon>Piroplasmida</taxon>
        <taxon>Babesiidae</taxon>
        <taxon>Babesia</taxon>
    </lineage>
</organism>
<dbReference type="SMART" id="SM00487">
    <property type="entry name" value="DEXDc"/>
    <property type="match status" value="1"/>
</dbReference>
<dbReference type="InterPro" id="IPR014001">
    <property type="entry name" value="Helicase_ATP-bd"/>
</dbReference>
<keyword evidence="7" id="KW-0863">Zinc-finger</keyword>
<dbReference type="PANTHER" id="PTHR45626:SF12">
    <property type="entry name" value="DNA REPAIR PROTEIN RAD16"/>
    <property type="match status" value="1"/>
</dbReference>
<dbReference type="SUPFAM" id="SSF52540">
    <property type="entry name" value="P-loop containing nucleoside triphosphate hydrolases"/>
    <property type="match status" value="3"/>
</dbReference>
<dbReference type="PROSITE" id="PS51192">
    <property type="entry name" value="HELICASE_ATP_BIND_1"/>
    <property type="match status" value="1"/>
</dbReference>
<accession>A0AAD9UP09</accession>
<dbReference type="Proteomes" id="UP001214638">
    <property type="component" value="Unassembled WGS sequence"/>
</dbReference>
<gene>
    <name evidence="12" type="ORF">BdWA1_001636</name>
</gene>
<dbReference type="Gene3D" id="3.30.40.10">
    <property type="entry name" value="Zinc/RING finger domain, C3HC4 (zinc finger)"/>
    <property type="match status" value="1"/>
</dbReference>
<comment type="caution">
    <text evidence="12">The sequence shown here is derived from an EMBL/GenBank/DDBJ whole genome shotgun (WGS) entry which is preliminary data.</text>
</comment>
<dbReference type="InterPro" id="IPR050628">
    <property type="entry name" value="SNF2_RAD54_helicase_TF"/>
</dbReference>
<keyword evidence="3" id="KW-0378">Hydrolase</keyword>
<feature type="domain" description="Helicase C-terminal" evidence="11">
    <location>
        <begin position="1021"/>
        <end position="1172"/>
    </location>
</feature>
<keyword evidence="13" id="KW-1185">Reference proteome</keyword>
<dbReference type="CDD" id="cd18793">
    <property type="entry name" value="SF2_C_SNF"/>
    <property type="match status" value="1"/>
</dbReference>
<feature type="domain" description="Helicase ATP-binding" evidence="10">
    <location>
        <begin position="652"/>
        <end position="719"/>
    </location>
</feature>
<dbReference type="Gene3D" id="3.40.50.10810">
    <property type="entry name" value="Tandem AAA-ATPase domain"/>
    <property type="match status" value="2"/>
</dbReference>
<dbReference type="InterPro" id="IPR001841">
    <property type="entry name" value="Znf_RING"/>
</dbReference>
<sequence>MINNSLAAFTSSYGNVIYTNCLLDVNSKCWLSESDLKYYKKTNKKNLLKYKCFVTKSKKDQHSTCSGCRNVFLPNRTKYGFPWKSVKGKFGFVNKWYHPECSSFIFCALLQLVDYSDDEEEINKTKSKNDEAFFPFVKYPNDENDVLSFNVPEDKPKGWVKFNKPSASTVEEWLSDIEDKVNQMCFGIPKKGRNKDEVVNIVRNIVGNYDKIPRAVIIDASRVFNQSTIEYSIPQISNLIIPLLPFQKDGFEWMYKQELGPIGGGILADEMGMGKTIQTIALLVAKKNEEIKEKCHEDMPPKPIYKPEMPMKKRKIKNGKDKSLMNVQGGTLIICPPVALLQWYNELQNKVTDDFFTIAIYHGQYRNNLANVLHNYDIVLTTYSIVEYEYRKIMNRKKVPCEHCGRMYLPKALMIHNKYFCGPDAKRTVKQMLTERKTDQKILAAFAQRTGIAALSTIINGRMKTEVEGDANSDTEEVLDAEKLINIIKTEPESEIRENDNYEEIVNGLCNLGFERTDVDNIVQEHKGDLLNSMYKLKELAESSNVDSELLAILESFTRMDVSDSDIKSYTLVKYRELLNKLGIASFGNKVEVMNRIIIFIKKWSSLSPGSAATLDKIVKNEPLDSSHKDSVEKASIKREAGAIAMDNADDEFIDSNLHSIIWKRIVIDEAHRIKTKSSSTAQGIFALKSCFSRWCLTGTPLQNRVGDVFSLVRFLQMYPYAYILCNREDCTCACTDLKTRDFGKCDVCGHGRAHHYSYFNRHILNPIVYSGYANDGKRAMDLLHNDVFKRILLRRTKLEKADDVRLPPLNVKIRRDQLTEQERDFYTAIENNSLVKFDTFVQEGTLLHNYAHIFDLLTRLRQAVDHPYLIIYGPSSIASKAHDAKAFGQNTLEQEAIKKSLPALGGTQVSCSLCFQMLGKDEEYSTAKCTHAFHDVCLADYQNSRPDELQEQAVNCPMCFVPLVIKSKNVPTFDDVQGNFVKVNNIAEALDDNGVSFRGKMGILKYIDPSKFKSSTKIEALMQEVTKVLCESSDKCIIFSQYCAMLELVALRFKTANIKCAVLAGCTSFTARKNILVEFNHSDLRVLLISLKAGGEGLNLQVANHIFIMDPWWNPASELQAIQRAHRIGQTKPVYATRFIMSDTIETKILELQEKKMIVFDAVGFYNNQHSRRWLHVPIQWHD</sequence>
<dbReference type="Pfam" id="PF00271">
    <property type="entry name" value="Helicase_C"/>
    <property type="match status" value="1"/>
</dbReference>
<dbReference type="PANTHER" id="PTHR45626">
    <property type="entry name" value="TRANSCRIPTION TERMINATION FACTOR 2-RELATED"/>
    <property type="match status" value="1"/>
</dbReference>
<evidence type="ECO:0000313" key="12">
    <source>
        <dbReference type="EMBL" id="KAK2196392.1"/>
    </source>
</evidence>
<dbReference type="GO" id="GO:0016787">
    <property type="term" value="F:hydrolase activity"/>
    <property type="evidence" value="ECO:0007669"/>
    <property type="project" value="UniProtKB-KW"/>
</dbReference>
<dbReference type="SUPFAM" id="SSF57850">
    <property type="entry name" value="RING/U-box"/>
    <property type="match status" value="1"/>
</dbReference>
<evidence type="ECO:0000313" key="13">
    <source>
        <dbReference type="Proteomes" id="UP001214638"/>
    </source>
</evidence>
<keyword evidence="5" id="KW-0862">Zinc</keyword>
<dbReference type="InterPro" id="IPR001650">
    <property type="entry name" value="Helicase_C-like"/>
</dbReference>
<dbReference type="GO" id="GO:0004386">
    <property type="term" value="F:helicase activity"/>
    <property type="evidence" value="ECO:0007669"/>
    <property type="project" value="UniProtKB-KW"/>
</dbReference>
<name>A0AAD9UP09_9APIC</name>
<dbReference type="SMART" id="SM00184">
    <property type="entry name" value="RING"/>
    <property type="match status" value="1"/>
</dbReference>
<dbReference type="InterPro" id="IPR013083">
    <property type="entry name" value="Znf_RING/FYVE/PHD"/>
</dbReference>
<dbReference type="AlphaFoldDB" id="A0AAD9UP09"/>
<feature type="domain" description="RING-type" evidence="9">
    <location>
        <begin position="912"/>
        <end position="960"/>
    </location>
</feature>
<dbReference type="Gene3D" id="3.40.50.300">
    <property type="entry name" value="P-loop containing nucleotide triphosphate hydrolases"/>
    <property type="match status" value="1"/>
</dbReference>
<dbReference type="Pfam" id="PF00176">
    <property type="entry name" value="SNF2-rel_dom"/>
    <property type="match status" value="2"/>
</dbReference>
<dbReference type="GeneID" id="94335934"/>
<evidence type="ECO:0000256" key="7">
    <source>
        <dbReference type="PROSITE-ProRule" id="PRU00175"/>
    </source>
</evidence>
<dbReference type="InterPro" id="IPR038718">
    <property type="entry name" value="SNF2-like_sf"/>
</dbReference>
<keyword evidence="2" id="KW-0547">Nucleotide-binding</keyword>
<reference evidence="12" key="1">
    <citation type="journal article" date="2023" name="Nat. Microbiol.">
        <title>Babesia duncani multi-omics identifies virulence factors and drug targets.</title>
        <authorList>
            <person name="Singh P."/>
            <person name="Lonardi S."/>
            <person name="Liang Q."/>
            <person name="Vydyam P."/>
            <person name="Khabirova E."/>
            <person name="Fang T."/>
            <person name="Gihaz S."/>
            <person name="Thekkiniath J."/>
            <person name="Munshi M."/>
            <person name="Abel S."/>
            <person name="Ciampossin L."/>
            <person name="Batugedara G."/>
            <person name="Gupta M."/>
            <person name="Lu X.M."/>
            <person name="Lenz T."/>
            <person name="Chakravarty S."/>
            <person name="Cornillot E."/>
            <person name="Hu Y."/>
            <person name="Ma W."/>
            <person name="Gonzalez L.M."/>
            <person name="Sanchez S."/>
            <person name="Estrada K."/>
            <person name="Sanchez-Flores A."/>
            <person name="Montero E."/>
            <person name="Harb O.S."/>
            <person name="Le Roch K.G."/>
            <person name="Mamoun C.B."/>
        </authorList>
    </citation>
    <scope>NUCLEOTIDE SEQUENCE</scope>
    <source>
        <strain evidence="12">WA1</strain>
    </source>
</reference>
<evidence type="ECO:0000259" key="11">
    <source>
        <dbReference type="PROSITE" id="PS51194"/>
    </source>
</evidence>
<proteinExistence type="predicted"/>
<dbReference type="GO" id="GO:0005634">
    <property type="term" value="C:nucleus"/>
    <property type="evidence" value="ECO:0007669"/>
    <property type="project" value="TreeGrafter"/>
</dbReference>
<evidence type="ECO:0000256" key="2">
    <source>
        <dbReference type="ARBA" id="ARBA00022741"/>
    </source>
</evidence>
<evidence type="ECO:0000259" key="9">
    <source>
        <dbReference type="PROSITE" id="PS50089"/>
    </source>
</evidence>
<evidence type="ECO:0000256" key="3">
    <source>
        <dbReference type="ARBA" id="ARBA00022801"/>
    </source>
</evidence>
<dbReference type="GO" id="GO:0008094">
    <property type="term" value="F:ATP-dependent activity, acting on DNA"/>
    <property type="evidence" value="ECO:0007669"/>
    <property type="project" value="TreeGrafter"/>
</dbReference>
<dbReference type="GO" id="GO:0008270">
    <property type="term" value="F:zinc ion binding"/>
    <property type="evidence" value="ECO:0007669"/>
    <property type="project" value="UniProtKB-KW"/>
</dbReference>
<evidence type="ECO:0000259" key="8">
    <source>
        <dbReference type="PROSITE" id="PS50064"/>
    </source>
</evidence>
<dbReference type="InterPro" id="IPR000330">
    <property type="entry name" value="SNF2_N"/>
</dbReference>
<protein>
    <submittedName>
        <fullName evidence="12">Bifunctional Helicase superfamily 1-2</fullName>
    </submittedName>
</protein>
<feature type="domain" description="PARP-type" evidence="8">
    <location>
        <begin position="53"/>
        <end position="101"/>
    </location>
</feature>
<dbReference type="KEGG" id="bdw:94335934"/>
<evidence type="ECO:0000256" key="1">
    <source>
        <dbReference type="ARBA" id="ARBA00022723"/>
    </source>
</evidence>
<evidence type="ECO:0000256" key="4">
    <source>
        <dbReference type="ARBA" id="ARBA00022806"/>
    </source>
</evidence>
<evidence type="ECO:0000256" key="5">
    <source>
        <dbReference type="ARBA" id="ARBA00022833"/>
    </source>
</evidence>
<evidence type="ECO:0000256" key="6">
    <source>
        <dbReference type="ARBA" id="ARBA00022840"/>
    </source>
</evidence>
<dbReference type="InterPro" id="IPR027417">
    <property type="entry name" value="P-loop_NTPase"/>
</dbReference>
<dbReference type="PROSITE" id="PS50089">
    <property type="entry name" value="ZF_RING_2"/>
    <property type="match status" value="1"/>
</dbReference>
<dbReference type="InterPro" id="IPR001510">
    <property type="entry name" value="Znf_PARP"/>
</dbReference>
<dbReference type="RefSeq" id="XP_067803234.1">
    <property type="nucleotide sequence ID" value="XM_067946670.1"/>
</dbReference>
<dbReference type="PROSITE" id="PS51194">
    <property type="entry name" value="HELICASE_CTER"/>
    <property type="match status" value="1"/>
</dbReference>
<evidence type="ECO:0000259" key="10">
    <source>
        <dbReference type="PROSITE" id="PS51192"/>
    </source>
</evidence>
<keyword evidence="4 12" id="KW-0347">Helicase</keyword>
<dbReference type="PROSITE" id="PS50064">
    <property type="entry name" value="ZF_PARP_2"/>
    <property type="match status" value="1"/>
</dbReference>
<dbReference type="GO" id="GO:0003677">
    <property type="term" value="F:DNA binding"/>
    <property type="evidence" value="ECO:0007669"/>
    <property type="project" value="InterPro"/>
</dbReference>
<dbReference type="EMBL" id="JALLKP010000002">
    <property type="protein sequence ID" value="KAK2196392.1"/>
    <property type="molecule type" value="Genomic_DNA"/>
</dbReference>
<dbReference type="InterPro" id="IPR049730">
    <property type="entry name" value="SNF2/RAD54-like_C"/>
</dbReference>
<dbReference type="GO" id="GO:0005524">
    <property type="term" value="F:ATP binding"/>
    <property type="evidence" value="ECO:0007669"/>
    <property type="project" value="UniProtKB-KW"/>
</dbReference>
<keyword evidence="1" id="KW-0479">Metal-binding</keyword>
<dbReference type="GO" id="GO:0006289">
    <property type="term" value="P:nucleotide-excision repair"/>
    <property type="evidence" value="ECO:0007669"/>
    <property type="project" value="TreeGrafter"/>
</dbReference>
<dbReference type="SMART" id="SM00490">
    <property type="entry name" value="HELICc"/>
    <property type="match status" value="1"/>
</dbReference>